<dbReference type="EMBL" id="MU005765">
    <property type="protein sequence ID" value="KAF2713548.1"/>
    <property type="molecule type" value="Genomic_DNA"/>
</dbReference>
<name>A0A6G1KL38_9PLEO</name>
<dbReference type="Proteomes" id="UP000799428">
    <property type="component" value="Unassembled WGS sequence"/>
</dbReference>
<evidence type="ECO:0000256" key="4">
    <source>
        <dbReference type="PROSITE-ProRule" id="PRU00134"/>
    </source>
</evidence>
<gene>
    <name evidence="6" type="ORF">K504DRAFT_498355</name>
</gene>
<keyword evidence="1" id="KW-0479">Metal-binding</keyword>
<dbReference type="AlphaFoldDB" id="A0A6G1KL38"/>
<dbReference type="OrthoDB" id="3649107at2759"/>
<evidence type="ECO:0000256" key="1">
    <source>
        <dbReference type="ARBA" id="ARBA00022723"/>
    </source>
</evidence>
<keyword evidence="7" id="KW-1185">Reference proteome</keyword>
<evidence type="ECO:0000313" key="6">
    <source>
        <dbReference type="EMBL" id="KAF2713548.1"/>
    </source>
</evidence>
<evidence type="ECO:0000313" key="7">
    <source>
        <dbReference type="Proteomes" id="UP000799428"/>
    </source>
</evidence>
<keyword evidence="3" id="KW-0862">Zinc</keyword>
<organism evidence="6 7">
    <name type="scientific">Pleomassaria siparia CBS 279.74</name>
    <dbReference type="NCBI Taxonomy" id="1314801"/>
    <lineage>
        <taxon>Eukaryota</taxon>
        <taxon>Fungi</taxon>
        <taxon>Dikarya</taxon>
        <taxon>Ascomycota</taxon>
        <taxon>Pezizomycotina</taxon>
        <taxon>Dothideomycetes</taxon>
        <taxon>Pleosporomycetidae</taxon>
        <taxon>Pleosporales</taxon>
        <taxon>Pleomassariaceae</taxon>
        <taxon>Pleomassaria</taxon>
    </lineage>
</organism>
<proteinExistence type="predicted"/>
<evidence type="ECO:0000259" key="5">
    <source>
        <dbReference type="PROSITE" id="PS50865"/>
    </source>
</evidence>
<sequence length="268" mass="29090">MGAWGYDLFNSDHDFDLISDLGGEAGLHTLEGEAAAQAKAAGEPEDVYTNISYSIYAPCCSDTDFVRNYLDSGVLETLTKAKKAKLLKPGSTFDFNDPCYAYVLLGACAMTLGCRLPGSYVTMLKKVYTEGGLLRGALRQMKKALFGPNGFENGVPYDFESKDLIDTANSQDDDDRQTSFGGVQLMNVIGPGGFFNTGMGDSRSSTVIKELRDMHDNPNKCGGCRAKEGKGGGELLRCGKCKHRNYCSVECQKACWSVHKKVCDPAEK</sequence>
<evidence type="ECO:0000256" key="2">
    <source>
        <dbReference type="ARBA" id="ARBA00022771"/>
    </source>
</evidence>
<dbReference type="Gene3D" id="6.10.140.2220">
    <property type="match status" value="1"/>
</dbReference>
<keyword evidence="2 4" id="KW-0863">Zinc-finger</keyword>
<dbReference type="PROSITE" id="PS01360">
    <property type="entry name" value="ZF_MYND_1"/>
    <property type="match status" value="1"/>
</dbReference>
<evidence type="ECO:0000256" key="3">
    <source>
        <dbReference type="ARBA" id="ARBA00022833"/>
    </source>
</evidence>
<dbReference type="InterPro" id="IPR002893">
    <property type="entry name" value="Znf_MYND"/>
</dbReference>
<reference evidence="6" key="1">
    <citation type="journal article" date="2020" name="Stud. Mycol.">
        <title>101 Dothideomycetes genomes: a test case for predicting lifestyles and emergence of pathogens.</title>
        <authorList>
            <person name="Haridas S."/>
            <person name="Albert R."/>
            <person name="Binder M."/>
            <person name="Bloem J."/>
            <person name="Labutti K."/>
            <person name="Salamov A."/>
            <person name="Andreopoulos B."/>
            <person name="Baker S."/>
            <person name="Barry K."/>
            <person name="Bills G."/>
            <person name="Bluhm B."/>
            <person name="Cannon C."/>
            <person name="Castanera R."/>
            <person name="Culley D."/>
            <person name="Daum C."/>
            <person name="Ezra D."/>
            <person name="Gonzalez J."/>
            <person name="Henrissat B."/>
            <person name="Kuo A."/>
            <person name="Liang C."/>
            <person name="Lipzen A."/>
            <person name="Lutzoni F."/>
            <person name="Magnuson J."/>
            <person name="Mondo S."/>
            <person name="Nolan M."/>
            <person name="Ohm R."/>
            <person name="Pangilinan J."/>
            <person name="Park H.-J."/>
            <person name="Ramirez L."/>
            <person name="Alfaro M."/>
            <person name="Sun H."/>
            <person name="Tritt A."/>
            <person name="Yoshinaga Y."/>
            <person name="Zwiers L.-H."/>
            <person name="Turgeon B."/>
            <person name="Goodwin S."/>
            <person name="Spatafora J."/>
            <person name="Crous P."/>
            <person name="Grigoriev I."/>
        </authorList>
    </citation>
    <scope>NUCLEOTIDE SEQUENCE</scope>
    <source>
        <strain evidence="6">CBS 279.74</strain>
    </source>
</reference>
<dbReference type="Pfam" id="PF01753">
    <property type="entry name" value="zf-MYND"/>
    <property type="match status" value="1"/>
</dbReference>
<dbReference type="GO" id="GO:0008270">
    <property type="term" value="F:zinc ion binding"/>
    <property type="evidence" value="ECO:0007669"/>
    <property type="project" value="UniProtKB-KW"/>
</dbReference>
<dbReference type="PROSITE" id="PS50865">
    <property type="entry name" value="ZF_MYND_2"/>
    <property type="match status" value="1"/>
</dbReference>
<dbReference type="SUPFAM" id="SSF144232">
    <property type="entry name" value="HIT/MYND zinc finger-like"/>
    <property type="match status" value="1"/>
</dbReference>
<feature type="domain" description="MYND-type" evidence="5">
    <location>
        <begin position="221"/>
        <end position="263"/>
    </location>
</feature>
<accession>A0A6G1KL38</accession>
<protein>
    <recommendedName>
        <fullName evidence="5">MYND-type domain-containing protein</fullName>
    </recommendedName>
</protein>